<sequence length="131" mass="13883">MEARSKAYVPYSKFAVGAALRTADGRVVQGANIENASFGLTNCAERSAVFRLMSSRTEEKVEITAVAVVADSPEPVAPCGACRQVLAEFCKPSTPVVLANVRGDTLRTTVGELLPGAFTPEQMAYAQTAEQ</sequence>
<evidence type="ECO:0000259" key="15">
    <source>
        <dbReference type="PROSITE" id="PS51747"/>
    </source>
</evidence>
<evidence type="ECO:0000256" key="6">
    <source>
        <dbReference type="ARBA" id="ARBA00022723"/>
    </source>
</evidence>
<evidence type="ECO:0000256" key="10">
    <source>
        <dbReference type="ARBA" id="ARBA00049252"/>
    </source>
</evidence>
<evidence type="ECO:0000256" key="13">
    <source>
        <dbReference type="PIRSR" id="PIRSR606262-3"/>
    </source>
</evidence>
<feature type="active site" description="Proton donor" evidence="12">
    <location>
        <position position="45"/>
    </location>
</feature>
<dbReference type="AlphaFoldDB" id="A0A9E6ZRV4"/>
<proteinExistence type="inferred from homology"/>
<keyword evidence="7 14" id="KW-0378">Hydrolase</keyword>
<evidence type="ECO:0000256" key="12">
    <source>
        <dbReference type="PIRSR" id="PIRSR606262-1"/>
    </source>
</evidence>
<evidence type="ECO:0000256" key="5">
    <source>
        <dbReference type="ARBA" id="ARBA00018266"/>
    </source>
</evidence>
<dbReference type="Pfam" id="PF00383">
    <property type="entry name" value="dCMP_cyt_deam_1"/>
    <property type="match status" value="1"/>
</dbReference>
<dbReference type="GO" id="GO:0042802">
    <property type="term" value="F:identical protein binding"/>
    <property type="evidence" value="ECO:0007669"/>
    <property type="project" value="UniProtKB-ARBA"/>
</dbReference>
<evidence type="ECO:0000256" key="9">
    <source>
        <dbReference type="ARBA" id="ARBA00032005"/>
    </source>
</evidence>
<dbReference type="PROSITE" id="PS51747">
    <property type="entry name" value="CYT_DCMP_DEAMINASES_2"/>
    <property type="match status" value="1"/>
</dbReference>
<keyword evidence="8 13" id="KW-0862">Zinc</keyword>
<dbReference type="PANTHER" id="PTHR11644">
    <property type="entry name" value="CYTIDINE DEAMINASE"/>
    <property type="match status" value="1"/>
</dbReference>
<feature type="domain" description="CMP/dCMP-type deaminase" evidence="15">
    <location>
        <begin position="1"/>
        <end position="121"/>
    </location>
</feature>
<evidence type="ECO:0000256" key="7">
    <source>
        <dbReference type="ARBA" id="ARBA00022801"/>
    </source>
</evidence>
<evidence type="ECO:0000256" key="1">
    <source>
        <dbReference type="ARBA" id="ARBA00001947"/>
    </source>
</evidence>
<dbReference type="InterPro" id="IPR016192">
    <property type="entry name" value="APOBEC/CMP_deaminase_Zn-bd"/>
</dbReference>
<dbReference type="PANTHER" id="PTHR11644:SF2">
    <property type="entry name" value="CYTIDINE DEAMINASE"/>
    <property type="match status" value="1"/>
</dbReference>
<dbReference type="GO" id="GO:0008270">
    <property type="term" value="F:zinc ion binding"/>
    <property type="evidence" value="ECO:0007669"/>
    <property type="project" value="UniProtKB-UniRule"/>
</dbReference>
<dbReference type="NCBIfam" id="TIGR01354">
    <property type="entry name" value="cyt_deam_tetra"/>
    <property type="match status" value="1"/>
</dbReference>
<evidence type="ECO:0000256" key="11">
    <source>
        <dbReference type="ARBA" id="ARBA00049558"/>
    </source>
</evidence>
<evidence type="ECO:0000313" key="16">
    <source>
        <dbReference type="EMBL" id="UNO50774.1"/>
    </source>
</evidence>
<dbReference type="InterPro" id="IPR002125">
    <property type="entry name" value="CMP_dCMP_dom"/>
</dbReference>
<organism evidence="16 17">
    <name type="scientific">Alicyclobacillus acidoterrestris (strain ATCC 49025 / DSM 3922 / CIP 106132 / NCIMB 13137 / GD3B)</name>
    <dbReference type="NCBI Taxonomy" id="1356854"/>
    <lineage>
        <taxon>Bacteria</taxon>
        <taxon>Bacillati</taxon>
        <taxon>Bacillota</taxon>
        <taxon>Bacilli</taxon>
        <taxon>Bacillales</taxon>
        <taxon>Alicyclobacillaceae</taxon>
        <taxon>Alicyclobacillus</taxon>
    </lineage>
</organism>
<protein>
    <recommendedName>
        <fullName evidence="5 14">Cytidine deaminase</fullName>
        <ecNumber evidence="4 14">3.5.4.5</ecNumber>
    </recommendedName>
    <alternativeName>
        <fullName evidence="9 14">Cytidine aminohydrolase</fullName>
    </alternativeName>
</protein>
<feature type="binding site" evidence="13">
    <location>
        <position position="79"/>
    </location>
    <ligand>
        <name>Zn(2+)</name>
        <dbReference type="ChEBI" id="CHEBI:29105"/>
        <note>catalytic</note>
    </ligand>
</feature>
<comment type="similarity">
    <text evidence="3 14">Belongs to the cytidine and deoxycytidylate deaminase family.</text>
</comment>
<feature type="binding site" evidence="13">
    <location>
        <position position="43"/>
    </location>
    <ligand>
        <name>Zn(2+)</name>
        <dbReference type="ChEBI" id="CHEBI:29105"/>
        <note>catalytic</note>
    </ligand>
</feature>
<feature type="binding site" evidence="13">
    <location>
        <position position="82"/>
    </location>
    <ligand>
        <name>Zn(2+)</name>
        <dbReference type="ChEBI" id="CHEBI:29105"/>
        <note>catalytic</note>
    </ligand>
</feature>
<dbReference type="GO" id="GO:0004126">
    <property type="term" value="F:cytidine deaminase activity"/>
    <property type="evidence" value="ECO:0007669"/>
    <property type="project" value="UniProtKB-UniRule"/>
</dbReference>
<dbReference type="SUPFAM" id="SSF53927">
    <property type="entry name" value="Cytidine deaminase-like"/>
    <property type="match status" value="1"/>
</dbReference>
<dbReference type="GO" id="GO:0005829">
    <property type="term" value="C:cytosol"/>
    <property type="evidence" value="ECO:0007669"/>
    <property type="project" value="TreeGrafter"/>
</dbReference>
<comment type="catalytic activity">
    <reaction evidence="10 14">
        <text>2'-deoxycytidine + H2O + H(+) = 2'-deoxyuridine + NH4(+)</text>
        <dbReference type="Rhea" id="RHEA:13433"/>
        <dbReference type="ChEBI" id="CHEBI:15377"/>
        <dbReference type="ChEBI" id="CHEBI:15378"/>
        <dbReference type="ChEBI" id="CHEBI:15698"/>
        <dbReference type="ChEBI" id="CHEBI:16450"/>
        <dbReference type="ChEBI" id="CHEBI:28938"/>
        <dbReference type="EC" id="3.5.4.5"/>
    </reaction>
</comment>
<dbReference type="EMBL" id="CP080467">
    <property type="protein sequence ID" value="UNO50774.1"/>
    <property type="molecule type" value="Genomic_DNA"/>
</dbReference>
<accession>A0A9E6ZRV4</accession>
<dbReference type="KEGG" id="aaco:K1I37_05355"/>
<evidence type="ECO:0000256" key="2">
    <source>
        <dbReference type="ARBA" id="ARBA00003949"/>
    </source>
</evidence>
<dbReference type="Gene3D" id="3.40.140.10">
    <property type="entry name" value="Cytidine Deaminase, domain 2"/>
    <property type="match status" value="1"/>
</dbReference>
<dbReference type="PROSITE" id="PS00903">
    <property type="entry name" value="CYT_DCMP_DEAMINASES_1"/>
    <property type="match status" value="1"/>
</dbReference>
<gene>
    <name evidence="16" type="ORF">K1I37_05355</name>
</gene>
<dbReference type="InterPro" id="IPR006262">
    <property type="entry name" value="Cyt_deam_tetra"/>
</dbReference>
<evidence type="ECO:0000256" key="8">
    <source>
        <dbReference type="ARBA" id="ARBA00022833"/>
    </source>
</evidence>
<dbReference type="InterPro" id="IPR016193">
    <property type="entry name" value="Cytidine_deaminase-like"/>
</dbReference>
<dbReference type="EC" id="3.5.4.5" evidence="4 14"/>
<comment type="cofactor">
    <cofactor evidence="1 13 14">
        <name>Zn(2+)</name>
        <dbReference type="ChEBI" id="CHEBI:29105"/>
    </cofactor>
</comment>
<dbReference type="NCBIfam" id="NF004064">
    <property type="entry name" value="PRK05578.1"/>
    <property type="match status" value="1"/>
</dbReference>
<dbReference type="FunFam" id="3.40.140.10:FF:000008">
    <property type="entry name" value="Cytidine deaminase"/>
    <property type="match status" value="1"/>
</dbReference>
<keyword evidence="6 13" id="KW-0479">Metal-binding</keyword>
<evidence type="ECO:0000256" key="3">
    <source>
        <dbReference type="ARBA" id="ARBA00006576"/>
    </source>
</evidence>
<dbReference type="Proteomes" id="UP000829401">
    <property type="component" value="Chromosome"/>
</dbReference>
<dbReference type="GO" id="GO:0055086">
    <property type="term" value="P:nucleobase-containing small molecule metabolic process"/>
    <property type="evidence" value="ECO:0007669"/>
    <property type="project" value="UniProtKB-ARBA"/>
</dbReference>
<dbReference type="GO" id="GO:0072527">
    <property type="term" value="P:pyrimidine-containing compound metabolic process"/>
    <property type="evidence" value="ECO:0007669"/>
    <property type="project" value="UniProtKB-ARBA"/>
</dbReference>
<keyword evidence="17" id="KW-1185">Reference proteome</keyword>
<dbReference type="InterPro" id="IPR050202">
    <property type="entry name" value="Cyt/Deoxycyt_deaminase"/>
</dbReference>
<reference evidence="17" key="1">
    <citation type="journal article" date="2022" name="G3 (Bethesda)">
        <title>Unveiling the complete genome sequence of Alicyclobacillus acidoterrestris DSM 3922T, a taint-producing strain.</title>
        <authorList>
            <person name="Leonardo I.C."/>
            <person name="Barreto Crespo M.T."/>
            <person name="Gaspar F.B."/>
        </authorList>
    </citation>
    <scope>NUCLEOTIDE SEQUENCE [LARGE SCALE GENOMIC DNA]</scope>
    <source>
        <strain evidence="17">DSM 3922</strain>
    </source>
</reference>
<comment type="function">
    <text evidence="2 14">This enzyme scavenges exogenous and endogenous cytidine and 2'-deoxycytidine for UMP synthesis.</text>
</comment>
<evidence type="ECO:0000256" key="4">
    <source>
        <dbReference type="ARBA" id="ARBA00012783"/>
    </source>
</evidence>
<evidence type="ECO:0000256" key="14">
    <source>
        <dbReference type="RuleBase" id="RU364006"/>
    </source>
</evidence>
<evidence type="ECO:0000313" key="17">
    <source>
        <dbReference type="Proteomes" id="UP000829401"/>
    </source>
</evidence>
<dbReference type="CDD" id="cd01283">
    <property type="entry name" value="cytidine_deaminase"/>
    <property type="match status" value="1"/>
</dbReference>
<comment type="catalytic activity">
    <reaction evidence="11 14">
        <text>cytidine + H2O + H(+) = uridine + NH4(+)</text>
        <dbReference type="Rhea" id="RHEA:16069"/>
        <dbReference type="ChEBI" id="CHEBI:15377"/>
        <dbReference type="ChEBI" id="CHEBI:15378"/>
        <dbReference type="ChEBI" id="CHEBI:16704"/>
        <dbReference type="ChEBI" id="CHEBI:17562"/>
        <dbReference type="ChEBI" id="CHEBI:28938"/>
        <dbReference type="EC" id="3.5.4.5"/>
    </reaction>
</comment>
<name>A0A9E6ZRV4_ALIAG</name>